<evidence type="ECO:0000256" key="1">
    <source>
        <dbReference type="SAM" id="MobiDB-lite"/>
    </source>
</evidence>
<feature type="region of interest" description="Disordered" evidence="1">
    <location>
        <begin position="1"/>
        <end position="83"/>
    </location>
</feature>
<dbReference type="EMBL" id="JBBWWR010000002">
    <property type="protein sequence ID" value="KAK8970556.1"/>
    <property type="molecule type" value="Genomic_DNA"/>
</dbReference>
<evidence type="ECO:0000313" key="2">
    <source>
        <dbReference type="EMBL" id="KAK8970556.1"/>
    </source>
</evidence>
<sequence>MSERSSGQRAWVPPQPPSVAIPESAAAIRHPKPPPPAQEQHSGDEKVIPSSPESDGSVAEGQSNSGGEVVLSPGGAYVLPDRSEIEEERVDAVEVM</sequence>
<proteinExistence type="predicted"/>
<dbReference type="Proteomes" id="UP001412067">
    <property type="component" value="Unassembled WGS sequence"/>
</dbReference>
<keyword evidence="3" id="KW-1185">Reference proteome</keyword>
<comment type="caution">
    <text evidence="2">The sequence shown here is derived from an EMBL/GenBank/DDBJ whole genome shotgun (WGS) entry which is preliminary data.</text>
</comment>
<name>A0ABR2N2X4_9ASPA</name>
<gene>
    <name evidence="2" type="ORF">KSP40_PGU017627</name>
</gene>
<evidence type="ECO:0000313" key="3">
    <source>
        <dbReference type="Proteomes" id="UP001412067"/>
    </source>
</evidence>
<reference evidence="2 3" key="1">
    <citation type="journal article" date="2022" name="Nat. Plants">
        <title>Genomes of leafy and leafless Platanthera orchids illuminate the evolution of mycoheterotrophy.</title>
        <authorList>
            <person name="Li M.H."/>
            <person name="Liu K.W."/>
            <person name="Li Z."/>
            <person name="Lu H.C."/>
            <person name="Ye Q.L."/>
            <person name="Zhang D."/>
            <person name="Wang J.Y."/>
            <person name="Li Y.F."/>
            <person name="Zhong Z.M."/>
            <person name="Liu X."/>
            <person name="Yu X."/>
            <person name="Liu D.K."/>
            <person name="Tu X.D."/>
            <person name="Liu B."/>
            <person name="Hao Y."/>
            <person name="Liao X.Y."/>
            <person name="Jiang Y.T."/>
            <person name="Sun W.H."/>
            <person name="Chen J."/>
            <person name="Chen Y.Q."/>
            <person name="Ai Y."/>
            <person name="Zhai J.W."/>
            <person name="Wu S.S."/>
            <person name="Zhou Z."/>
            <person name="Hsiao Y.Y."/>
            <person name="Wu W.L."/>
            <person name="Chen Y.Y."/>
            <person name="Lin Y.F."/>
            <person name="Hsu J.L."/>
            <person name="Li C.Y."/>
            <person name="Wang Z.W."/>
            <person name="Zhao X."/>
            <person name="Zhong W.Y."/>
            <person name="Ma X.K."/>
            <person name="Ma L."/>
            <person name="Huang J."/>
            <person name="Chen G.Z."/>
            <person name="Huang M.Z."/>
            <person name="Huang L."/>
            <person name="Peng D.H."/>
            <person name="Luo Y.B."/>
            <person name="Zou S.Q."/>
            <person name="Chen S.P."/>
            <person name="Lan S."/>
            <person name="Tsai W.C."/>
            <person name="Van de Peer Y."/>
            <person name="Liu Z.J."/>
        </authorList>
    </citation>
    <scope>NUCLEOTIDE SEQUENCE [LARGE SCALE GENOMIC DNA]</scope>
    <source>
        <tissue evidence="2">Flower</tissue>
    </source>
</reference>
<organism evidence="2 3">
    <name type="scientific">Platanthera guangdongensis</name>
    <dbReference type="NCBI Taxonomy" id="2320717"/>
    <lineage>
        <taxon>Eukaryota</taxon>
        <taxon>Viridiplantae</taxon>
        <taxon>Streptophyta</taxon>
        <taxon>Embryophyta</taxon>
        <taxon>Tracheophyta</taxon>
        <taxon>Spermatophyta</taxon>
        <taxon>Magnoliopsida</taxon>
        <taxon>Liliopsida</taxon>
        <taxon>Asparagales</taxon>
        <taxon>Orchidaceae</taxon>
        <taxon>Orchidoideae</taxon>
        <taxon>Orchideae</taxon>
        <taxon>Orchidinae</taxon>
        <taxon>Platanthera</taxon>
    </lineage>
</organism>
<protein>
    <submittedName>
        <fullName evidence="2">Uncharacterized protein</fullName>
    </submittedName>
</protein>
<accession>A0ABR2N2X4</accession>